<dbReference type="AlphaFoldDB" id="M1PCJ0"/>
<comment type="similarity">
    <text evidence="1 7">Belongs to the bacterial ribosomal protein bL9 family.</text>
</comment>
<dbReference type="SUPFAM" id="SSF55653">
    <property type="entry name" value="Ribosomal protein L9 C-domain"/>
    <property type="match status" value="1"/>
</dbReference>
<dbReference type="InterPro" id="IPR036935">
    <property type="entry name" value="Ribosomal_bL9_N_sf"/>
</dbReference>
<dbReference type="SUPFAM" id="SSF55658">
    <property type="entry name" value="L9 N-domain-like"/>
    <property type="match status" value="1"/>
</dbReference>
<dbReference type="eggNOG" id="COG0359">
    <property type="taxonomic scope" value="Bacteria"/>
</dbReference>
<evidence type="ECO:0000259" key="8">
    <source>
        <dbReference type="PROSITE" id="PS00651"/>
    </source>
</evidence>
<dbReference type="GO" id="GO:0006412">
    <property type="term" value="P:translation"/>
    <property type="evidence" value="ECO:0007669"/>
    <property type="project" value="UniProtKB-UniRule"/>
</dbReference>
<dbReference type="HAMAP" id="MF_00503">
    <property type="entry name" value="Ribosomal_bL9"/>
    <property type="match status" value="1"/>
</dbReference>
<name>M1PCJ0_DESSD</name>
<dbReference type="InterPro" id="IPR000244">
    <property type="entry name" value="Ribosomal_bL9"/>
</dbReference>
<evidence type="ECO:0000256" key="5">
    <source>
        <dbReference type="ARBA" id="ARBA00023274"/>
    </source>
</evidence>
<evidence type="ECO:0000256" key="2">
    <source>
        <dbReference type="ARBA" id="ARBA00022730"/>
    </source>
</evidence>
<dbReference type="KEGG" id="dsf:UWK_02801"/>
<evidence type="ECO:0000256" key="7">
    <source>
        <dbReference type="HAMAP-Rule" id="MF_00503"/>
    </source>
</evidence>
<accession>M1PCJ0</accession>
<dbReference type="OrthoDB" id="9788336at2"/>
<dbReference type="GO" id="GO:0003735">
    <property type="term" value="F:structural constituent of ribosome"/>
    <property type="evidence" value="ECO:0007669"/>
    <property type="project" value="InterPro"/>
</dbReference>
<dbReference type="GO" id="GO:0005840">
    <property type="term" value="C:ribosome"/>
    <property type="evidence" value="ECO:0007669"/>
    <property type="project" value="UniProtKB-KW"/>
</dbReference>
<dbReference type="EMBL" id="CP003985">
    <property type="protein sequence ID" value="AGF79332.1"/>
    <property type="molecule type" value="Genomic_DNA"/>
</dbReference>
<evidence type="ECO:0000256" key="4">
    <source>
        <dbReference type="ARBA" id="ARBA00022980"/>
    </source>
</evidence>
<dbReference type="Gene3D" id="3.10.430.100">
    <property type="entry name" value="Ribosomal protein L9, C-terminal domain"/>
    <property type="match status" value="1"/>
</dbReference>
<dbReference type="PANTHER" id="PTHR21368">
    <property type="entry name" value="50S RIBOSOMAL PROTEIN L9"/>
    <property type="match status" value="1"/>
</dbReference>
<dbReference type="InterPro" id="IPR009027">
    <property type="entry name" value="Ribosomal_bL9/RNase_H1_N"/>
</dbReference>
<dbReference type="STRING" id="1167006.UWK_02801"/>
<keyword evidence="2 7" id="KW-0699">rRNA-binding</keyword>
<dbReference type="NCBIfam" id="TIGR00158">
    <property type="entry name" value="L9"/>
    <property type="match status" value="1"/>
</dbReference>
<evidence type="ECO:0000313" key="9">
    <source>
        <dbReference type="EMBL" id="AGF79332.1"/>
    </source>
</evidence>
<keyword evidence="4 7" id="KW-0689">Ribosomal protein</keyword>
<keyword evidence="10" id="KW-1185">Reference proteome</keyword>
<protein>
    <recommendedName>
        <fullName evidence="6 7">Large ribosomal subunit protein bL9</fullName>
    </recommendedName>
</protein>
<organism evidence="9 10">
    <name type="scientific">Desulfocapsa sulfexigens (strain DSM 10523 / SB164P1)</name>
    <dbReference type="NCBI Taxonomy" id="1167006"/>
    <lineage>
        <taxon>Bacteria</taxon>
        <taxon>Pseudomonadati</taxon>
        <taxon>Thermodesulfobacteriota</taxon>
        <taxon>Desulfobulbia</taxon>
        <taxon>Desulfobulbales</taxon>
        <taxon>Desulfocapsaceae</taxon>
        <taxon>Desulfocapsa</taxon>
    </lineage>
</organism>
<dbReference type="InterPro" id="IPR036791">
    <property type="entry name" value="Ribosomal_bL9_C_sf"/>
</dbReference>
<gene>
    <name evidence="7" type="primary">rplI</name>
    <name evidence="9" type="ordered locus">UWK_02801</name>
</gene>
<dbReference type="Proteomes" id="UP000011721">
    <property type="component" value="Chromosome"/>
</dbReference>
<keyword evidence="5 7" id="KW-0687">Ribonucleoprotein</keyword>
<evidence type="ECO:0000256" key="6">
    <source>
        <dbReference type="ARBA" id="ARBA00035292"/>
    </source>
</evidence>
<proteinExistence type="inferred from homology"/>
<dbReference type="GO" id="GO:1990904">
    <property type="term" value="C:ribonucleoprotein complex"/>
    <property type="evidence" value="ECO:0007669"/>
    <property type="project" value="UniProtKB-KW"/>
</dbReference>
<dbReference type="Gene3D" id="3.40.5.10">
    <property type="entry name" value="Ribosomal protein L9, N-terminal domain"/>
    <property type="match status" value="1"/>
</dbReference>
<dbReference type="GO" id="GO:0019843">
    <property type="term" value="F:rRNA binding"/>
    <property type="evidence" value="ECO:0007669"/>
    <property type="project" value="UniProtKB-UniRule"/>
</dbReference>
<dbReference type="Pfam" id="PF01281">
    <property type="entry name" value="Ribosomal_L9_N"/>
    <property type="match status" value="1"/>
</dbReference>
<dbReference type="InterPro" id="IPR020069">
    <property type="entry name" value="Ribosomal_bL9_C"/>
</dbReference>
<dbReference type="HOGENOM" id="CLU_078938_3_0_7"/>
<comment type="function">
    <text evidence="7">Binds to the 23S rRNA.</text>
</comment>
<keyword evidence="3 7" id="KW-0694">RNA-binding</keyword>
<evidence type="ECO:0000313" key="10">
    <source>
        <dbReference type="Proteomes" id="UP000011721"/>
    </source>
</evidence>
<feature type="domain" description="Ribosomal protein L9" evidence="8">
    <location>
        <begin position="13"/>
        <end position="40"/>
    </location>
</feature>
<evidence type="ECO:0000256" key="1">
    <source>
        <dbReference type="ARBA" id="ARBA00010605"/>
    </source>
</evidence>
<dbReference type="InterPro" id="IPR020594">
    <property type="entry name" value="Ribosomal_bL9_bac/chp"/>
</dbReference>
<dbReference type="RefSeq" id="WP_015405018.1">
    <property type="nucleotide sequence ID" value="NC_020304.1"/>
</dbReference>
<reference evidence="10" key="1">
    <citation type="journal article" date="2013" name="Stand. Genomic Sci.">
        <title>Complete genome sequence of Desulfocapsa sulfexigens, a marine deltaproteobacterium specialized in disproportionating inorganic sulfur compounds.</title>
        <authorList>
            <person name="Finster K.W."/>
            <person name="Kjeldsen K.U."/>
            <person name="Kube M."/>
            <person name="Reinhardt R."/>
            <person name="Mussmann M."/>
            <person name="Amann R."/>
            <person name="Schreiber L."/>
        </authorList>
    </citation>
    <scope>NUCLEOTIDE SEQUENCE [LARGE SCALE GENOMIC DNA]</scope>
    <source>
        <strain evidence="10">DSM 10523 / SB164P1</strain>
    </source>
</reference>
<evidence type="ECO:0000256" key="3">
    <source>
        <dbReference type="ARBA" id="ARBA00022884"/>
    </source>
</evidence>
<dbReference type="Pfam" id="PF03948">
    <property type="entry name" value="Ribosomal_L9_C"/>
    <property type="match status" value="1"/>
</dbReference>
<sequence>MEVILKETIDTLGREGDIVTVKAGYGRNYLLPQQKAVIANATNVAIFEKNQAEIQARIKEEIKAAEAIAKKLAGTTLIIAMLTGNEERLFGSVTSSDIAAKLEEDTKVAIDKKNILLPDPIKELGENSVTIKVGFQTTVEITVSVVPLVETAVA</sequence>
<dbReference type="PROSITE" id="PS00651">
    <property type="entry name" value="RIBOSOMAL_L9"/>
    <property type="match status" value="1"/>
</dbReference>
<dbReference type="InterPro" id="IPR020070">
    <property type="entry name" value="Ribosomal_bL9_N"/>
</dbReference>
<dbReference type="PATRIC" id="fig|1167006.5.peg.3025"/>